<dbReference type="KEGG" id="ohi:H8790_02670"/>
<keyword evidence="2" id="KW-1185">Reference proteome</keyword>
<dbReference type="RefSeq" id="WP_187333483.1">
    <property type="nucleotide sequence ID" value="NZ_CP060490.1"/>
</dbReference>
<gene>
    <name evidence="1" type="ORF">H8790_02670</name>
</gene>
<dbReference type="AlphaFoldDB" id="A0A7G9B5Y3"/>
<organism evidence="1 2">
    <name type="scientific">Oscillibacter hominis</name>
    <dbReference type="NCBI Taxonomy" id="2763056"/>
    <lineage>
        <taxon>Bacteria</taxon>
        <taxon>Bacillati</taxon>
        <taxon>Bacillota</taxon>
        <taxon>Clostridia</taxon>
        <taxon>Eubacteriales</taxon>
        <taxon>Oscillospiraceae</taxon>
        <taxon>Oscillibacter</taxon>
    </lineage>
</organism>
<evidence type="ECO:0008006" key="3">
    <source>
        <dbReference type="Google" id="ProtNLM"/>
    </source>
</evidence>
<dbReference type="Proteomes" id="UP000515960">
    <property type="component" value="Chromosome"/>
</dbReference>
<evidence type="ECO:0000313" key="2">
    <source>
        <dbReference type="Proteomes" id="UP000515960"/>
    </source>
</evidence>
<dbReference type="EMBL" id="CP060490">
    <property type="protein sequence ID" value="QNL44964.1"/>
    <property type="molecule type" value="Genomic_DNA"/>
</dbReference>
<accession>A0A7G9B5Y3</accession>
<reference evidence="1 2" key="1">
    <citation type="submission" date="2020-08" db="EMBL/GenBank/DDBJ databases">
        <authorList>
            <person name="Liu C."/>
            <person name="Sun Q."/>
        </authorList>
    </citation>
    <scope>NUCLEOTIDE SEQUENCE [LARGE SCALE GENOMIC DNA]</scope>
    <source>
        <strain evidence="1 2">NSJ-62</strain>
    </source>
</reference>
<evidence type="ECO:0000313" key="1">
    <source>
        <dbReference type="EMBL" id="QNL44964.1"/>
    </source>
</evidence>
<protein>
    <recommendedName>
        <fullName evidence="3">Regulatory protein YycH domain-containing protein</fullName>
    </recommendedName>
</protein>
<name>A0A7G9B5Y3_9FIRM</name>
<proteinExistence type="predicted"/>
<sequence length="414" mass="43594">MGKLTRNRLQNIAICLLALSAVALFTQIQLTALGRSQLTAGPAETVQGVTGSLAEFASPLRVAVTNSFGRSGQGRSTTSDASALVLLLGEALGTAGPASIVPETAFRELLDGECIYFDFTVSLPLPVLSALLGAEVSPSLASLSARRLILAASHSSVQLYFQDESVYSCTTSVLGSALLSVLDSYQSSSASFAFELGEEYTSLDPYTLFTDESSGYHTLSASNPLADTDTLLRQLQFNPHTNNRYVDSVDGTEVIIENDRTLRIYTDGTVTYQSGDGDRSFPVSAVGETPTAVEAAAAARSLAESVLSPGEASLCLRGIQQNSGGWLVSFGYQADGVPILFSNETSAAELLIQNGSIVSFTLRFRSYSATDSPSVLLPVRQAAAIAQHRYSGAELTVTYVDTGSDSVSAQWVAG</sequence>